<evidence type="ECO:0000259" key="11">
    <source>
        <dbReference type="Pfam" id="PF20452"/>
    </source>
</evidence>
<gene>
    <name evidence="12" type="ORF">CSSPTR1EN2_LOCUS5371</name>
</gene>
<keyword evidence="5" id="KW-0010">Activator</keyword>
<dbReference type="Proteomes" id="UP001497512">
    <property type="component" value="Chromosome 12"/>
</dbReference>
<feature type="region of interest" description="Disordered" evidence="8">
    <location>
        <begin position="1"/>
        <end position="22"/>
    </location>
</feature>
<evidence type="ECO:0000256" key="3">
    <source>
        <dbReference type="ARBA" id="ARBA00023015"/>
    </source>
</evidence>
<feature type="domain" description="Calmodulin binding protein C-terminal" evidence="11">
    <location>
        <begin position="320"/>
        <end position="374"/>
    </location>
</feature>
<reference evidence="12" key="1">
    <citation type="submission" date="2024-02" db="EMBL/GenBank/DDBJ databases">
        <authorList>
            <consortium name="ELIXIR-Norway"/>
            <consortium name="Elixir Norway"/>
        </authorList>
    </citation>
    <scope>NUCLEOTIDE SEQUENCE</scope>
</reference>
<keyword evidence="3" id="KW-0805">Transcription regulation</keyword>
<dbReference type="Pfam" id="PF20452">
    <property type="entry name" value="Calmod_bind_C"/>
    <property type="match status" value="1"/>
</dbReference>
<feature type="domain" description="Calmodulin binding protein-like N-terminal" evidence="9">
    <location>
        <begin position="92"/>
        <end position="237"/>
    </location>
</feature>
<feature type="compositionally biased region" description="Polar residues" evidence="8">
    <location>
        <begin position="420"/>
        <end position="430"/>
    </location>
</feature>
<dbReference type="Pfam" id="PF20451">
    <property type="entry name" value="Calmod_bind_M"/>
    <property type="match status" value="1"/>
</dbReference>
<evidence type="ECO:0000256" key="4">
    <source>
        <dbReference type="ARBA" id="ARBA00023125"/>
    </source>
</evidence>
<dbReference type="PANTHER" id="PTHR31713:SF96">
    <property type="entry name" value="OS02G0562300 PROTEIN"/>
    <property type="match status" value="1"/>
</dbReference>
<feature type="region of interest" description="Disordered" evidence="8">
    <location>
        <begin position="400"/>
        <end position="430"/>
    </location>
</feature>
<keyword evidence="6" id="KW-0804">Transcription</keyword>
<dbReference type="InterPro" id="IPR046831">
    <property type="entry name" value="Calmodulin_bind_N"/>
</dbReference>
<proteinExistence type="inferred from homology"/>
<dbReference type="Pfam" id="PF07887">
    <property type="entry name" value="Calmodulin_bind"/>
    <property type="match status" value="1"/>
</dbReference>
<dbReference type="InterPro" id="IPR046829">
    <property type="entry name" value="Calmod_bind_C"/>
</dbReference>
<protein>
    <recommendedName>
        <fullName evidence="14">Calmodulin-binding protein</fullName>
    </recommendedName>
</protein>
<evidence type="ECO:0000313" key="13">
    <source>
        <dbReference type="Proteomes" id="UP001497512"/>
    </source>
</evidence>
<feature type="domain" description="Calmodulin binding protein central" evidence="10">
    <location>
        <begin position="249"/>
        <end position="315"/>
    </location>
</feature>
<accession>A0ABP0TMF9</accession>
<evidence type="ECO:0000259" key="10">
    <source>
        <dbReference type="Pfam" id="PF20451"/>
    </source>
</evidence>
<sequence>MSGDKRPIPEDDGNRDEDLPELKKPRKSLLPSFLMEALKVEGFHKLWPLLEPLFRKVVGEEVERALKNFTPKVGPCVPPKRIQGPDGQKLWLQFKSKLALPLFTGSKVEAVEGSGIQVALVDAITGQVVSDGEESCLKLEVVVLQGDFSVGDDENWPQADFESFVVKERDGKRPLLTGNLSVTLKDGLGTLGEFHFTDNSSWIRSRKFCLGLKVAPGYCEGVRVREAKSESFTVKDHRGELYKKHYPPALEDDVWRLEKIGKDGAFHKRLSQEGIETVEQFLRLLVMDPQKLRSAMGNGISNKMWEGTVEHALTCPLSSKLYVFRPGGKLEVIFNNIGQLIGLVVSNTYLAIESLDNSKKVYVEKLAKVAHENWLTDVHEYDGEALIRANPSLRAISMQTVESSTRGQSSGGPDVHVQDTRSTQTYQQQLALPSSHPALSTYHLSSKFPEGSAGQGNGVGASCAYTPELVMHGSQSLPTQATQPLVDQHIMGSGPYMNGPNQEVTLATPSPYGPSEDITVLPSRLVQASPQNAMTPAASLVTPPTTPSLMGLYTEANDWQLYQRQNSDPWGSLQGYVNDDPRGQGLHGQDELLQYANMVYPDNYANFGNNVGGYWQDDSTYAYNSAPVWSTGQEIPRRNNAKFGWLKLKAALRWGIFKPRPNRPIRHAQLQEHED</sequence>
<comment type="subcellular location">
    <subcellularLocation>
        <location evidence="1">Nucleus</location>
    </subcellularLocation>
</comment>
<keyword evidence="13" id="KW-1185">Reference proteome</keyword>
<evidence type="ECO:0000256" key="2">
    <source>
        <dbReference type="ARBA" id="ARBA00007214"/>
    </source>
</evidence>
<dbReference type="InterPro" id="IPR046830">
    <property type="entry name" value="Calmod_bind_M"/>
</dbReference>
<keyword evidence="4" id="KW-0238">DNA-binding</keyword>
<evidence type="ECO:0000256" key="6">
    <source>
        <dbReference type="ARBA" id="ARBA00023163"/>
    </source>
</evidence>
<evidence type="ECO:0000259" key="9">
    <source>
        <dbReference type="Pfam" id="PF07887"/>
    </source>
</evidence>
<evidence type="ECO:0000256" key="5">
    <source>
        <dbReference type="ARBA" id="ARBA00023159"/>
    </source>
</evidence>
<dbReference type="PANTHER" id="PTHR31713">
    <property type="entry name" value="OS02G0177800 PROTEIN"/>
    <property type="match status" value="1"/>
</dbReference>
<dbReference type="InterPro" id="IPR012416">
    <property type="entry name" value="CBP60"/>
</dbReference>
<evidence type="ECO:0000313" key="12">
    <source>
        <dbReference type="EMBL" id="CAK9200307.1"/>
    </source>
</evidence>
<evidence type="ECO:0008006" key="14">
    <source>
        <dbReference type="Google" id="ProtNLM"/>
    </source>
</evidence>
<evidence type="ECO:0000256" key="7">
    <source>
        <dbReference type="ARBA" id="ARBA00023242"/>
    </source>
</evidence>
<dbReference type="EMBL" id="OZ019904">
    <property type="protein sequence ID" value="CAK9200307.1"/>
    <property type="molecule type" value="Genomic_DNA"/>
</dbReference>
<keyword evidence="7" id="KW-0539">Nucleus</keyword>
<comment type="similarity">
    <text evidence="2">Belongs to the plant ACBP60 protein family.</text>
</comment>
<evidence type="ECO:0000256" key="8">
    <source>
        <dbReference type="SAM" id="MobiDB-lite"/>
    </source>
</evidence>
<organism evidence="12 13">
    <name type="scientific">Sphagnum troendelagicum</name>
    <dbReference type="NCBI Taxonomy" id="128251"/>
    <lineage>
        <taxon>Eukaryota</taxon>
        <taxon>Viridiplantae</taxon>
        <taxon>Streptophyta</taxon>
        <taxon>Embryophyta</taxon>
        <taxon>Bryophyta</taxon>
        <taxon>Sphagnophytina</taxon>
        <taxon>Sphagnopsida</taxon>
        <taxon>Sphagnales</taxon>
        <taxon>Sphagnaceae</taxon>
        <taxon>Sphagnum</taxon>
    </lineage>
</organism>
<name>A0ABP0TMF9_9BRYO</name>
<evidence type="ECO:0000256" key="1">
    <source>
        <dbReference type="ARBA" id="ARBA00004123"/>
    </source>
</evidence>